<dbReference type="SMART" id="SM00409">
    <property type="entry name" value="IG"/>
    <property type="match status" value="1"/>
</dbReference>
<dbReference type="SUPFAM" id="SSF48726">
    <property type="entry name" value="Immunoglobulin"/>
    <property type="match status" value="1"/>
</dbReference>
<keyword evidence="6" id="KW-0472">Membrane</keyword>
<evidence type="ECO:0000256" key="5">
    <source>
        <dbReference type="SAM" id="MobiDB-lite"/>
    </source>
</evidence>
<feature type="region of interest" description="Disordered" evidence="5">
    <location>
        <begin position="1"/>
        <end position="25"/>
    </location>
</feature>
<evidence type="ECO:0000259" key="7">
    <source>
        <dbReference type="PROSITE" id="PS50835"/>
    </source>
</evidence>
<evidence type="ECO:0000313" key="10">
    <source>
        <dbReference type="Proteomes" id="UP000002254"/>
    </source>
</evidence>
<keyword evidence="6" id="KW-0812">Transmembrane</keyword>
<dbReference type="Gene3D" id="2.60.40.10">
    <property type="entry name" value="Immunoglobulins"/>
    <property type="match status" value="1"/>
</dbReference>
<dbReference type="InterPro" id="IPR036179">
    <property type="entry name" value="Ig-like_dom_sf"/>
</dbReference>
<dbReference type="Ensembl" id="ENSCAFT00000007504.5">
    <property type="protein sequence ID" value="ENSCAFP00000006946.4"/>
    <property type="gene ID" value="ENSCAFG00000004668.6"/>
</dbReference>
<dbReference type="InterPro" id="IPR007110">
    <property type="entry name" value="Ig-like_dom"/>
</dbReference>
<dbReference type="Proteomes" id="UP000694542">
    <property type="component" value="Chromosome 1"/>
</dbReference>
<dbReference type="InterPro" id="IPR052598">
    <property type="entry name" value="IgSF_CEA-related"/>
</dbReference>
<evidence type="ECO:0000256" key="1">
    <source>
        <dbReference type="ARBA" id="ARBA00022729"/>
    </source>
</evidence>
<keyword evidence="6" id="KW-1133">Transmembrane helix</keyword>
<keyword evidence="4" id="KW-0393">Immunoglobulin domain</keyword>
<evidence type="ECO:0000256" key="3">
    <source>
        <dbReference type="ARBA" id="ARBA00023180"/>
    </source>
</evidence>
<dbReference type="OrthoDB" id="10012075at2759"/>
<keyword evidence="3" id="KW-0325">Glycoprotein</keyword>
<proteinExistence type="predicted"/>
<evidence type="ECO:0000256" key="4">
    <source>
        <dbReference type="ARBA" id="ARBA00023319"/>
    </source>
</evidence>
<accession>A0A8C0SDP9</accession>
<dbReference type="PROSITE" id="PS50835">
    <property type="entry name" value="IG_LIKE"/>
    <property type="match status" value="1"/>
</dbReference>
<dbReference type="Proteomes" id="UP000002254">
    <property type="component" value="Chromosome 1"/>
</dbReference>
<dbReference type="PANTHER" id="PTHR44337:SF13">
    <property type="entry name" value="IMMUNOGLOBULIN SUPERFAMILY MEMBER 23"/>
    <property type="match status" value="1"/>
</dbReference>
<dbReference type="Ensembl" id="ENSCAFT00040022881.1">
    <property type="protein sequence ID" value="ENSCAFP00040019825.1"/>
    <property type="gene ID" value="ENSCAFG00040012400.1"/>
</dbReference>
<sequence>MLEKSAGLGGEFSAKGRAGKGGGGGARTGAGLRYANLIAQGRRPPLQTRRPPLCGPWTERGMRCPLDARPGRSPACKRLLLTASSKGVSLLTFPYNIDGVIQSDLNYSVVLNCLASYITPKPVLHWTLNGEPYMTGALLIIRRLSWENLGTYVCTAKNSQGQYPSDPVTISLPEEKVDPTEAEPIEPDPVLSLSGGAAISLLVAGNVGAAMLIGGISFTIVQSLKARRQRIRMCC</sequence>
<dbReference type="CDD" id="cd00096">
    <property type="entry name" value="Ig"/>
    <property type="match status" value="1"/>
</dbReference>
<organism evidence="9 11">
    <name type="scientific">Canis lupus familiaris</name>
    <name type="common">Dog</name>
    <name type="synonym">Canis familiaris</name>
    <dbReference type="NCBI Taxonomy" id="9615"/>
    <lineage>
        <taxon>Eukaryota</taxon>
        <taxon>Metazoa</taxon>
        <taxon>Chordata</taxon>
        <taxon>Craniata</taxon>
        <taxon>Vertebrata</taxon>
        <taxon>Euteleostomi</taxon>
        <taxon>Mammalia</taxon>
        <taxon>Eutheria</taxon>
        <taxon>Laurasiatheria</taxon>
        <taxon>Carnivora</taxon>
        <taxon>Caniformia</taxon>
        <taxon>Canidae</taxon>
        <taxon>Canis</taxon>
    </lineage>
</organism>
<evidence type="ECO:0000256" key="2">
    <source>
        <dbReference type="ARBA" id="ARBA00023157"/>
    </source>
</evidence>
<evidence type="ECO:0000313" key="11">
    <source>
        <dbReference type="Proteomes" id="UP000694542"/>
    </source>
</evidence>
<dbReference type="InterPro" id="IPR013783">
    <property type="entry name" value="Ig-like_fold"/>
</dbReference>
<feature type="transmembrane region" description="Helical" evidence="6">
    <location>
        <begin position="197"/>
        <end position="221"/>
    </location>
</feature>
<protein>
    <submittedName>
        <fullName evidence="9">Immunoglobulin superfamily member 23</fullName>
    </submittedName>
</protein>
<evidence type="ECO:0000313" key="8">
    <source>
        <dbReference type="Ensembl" id="ENSCAFP00000006946.4"/>
    </source>
</evidence>
<gene>
    <name evidence="8" type="primary">IGSF23</name>
</gene>
<feature type="domain" description="Ig-like" evidence="7">
    <location>
        <begin position="108"/>
        <end position="171"/>
    </location>
</feature>
<evidence type="ECO:0000256" key="6">
    <source>
        <dbReference type="SAM" id="Phobius"/>
    </source>
</evidence>
<dbReference type="Pfam" id="PF13895">
    <property type="entry name" value="Ig_2"/>
    <property type="match status" value="1"/>
</dbReference>
<keyword evidence="1" id="KW-0732">Signal</keyword>
<evidence type="ECO:0000313" key="9">
    <source>
        <dbReference type="Ensembl" id="ENSCAFP00040019825.1"/>
    </source>
</evidence>
<dbReference type="AlphaFoldDB" id="A0A8C0SDP9"/>
<name>A0A8C0SDP9_CANLF</name>
<keyword evidence="2" id="KW-1015">Disulfide bond</keyword>
<reference evidence="9" key="2">
    <citation type="submission" date="2018-10" db="EMBL/GenBank/DDBJ databases">
        <title>De novo assembly of a Great Dane genome.</title>
        <authorList>
            <person name="Kidd J.M."/>
            <person name="Pendleton A.L."/>
            <person name="Shen F."/>
            <person name="Emery S."/>
        </authorList>
    </citation>
    <scope>NUCLEOTIDE SEQUENCE [LARGE SCALE GENOMIC DNA]</scope>
    <source>
        <strain evidence="9">Great Dane</strain>
    </source>
</reference>
<dbReference type="InterPro" id="IPR003599">
    <property type="entry name" value="Ig_sub"/>
</dbReference>
<reference evidence="9" key="3">
    <citation type="submission" date="2025-05" db="UniProtKB">
        <authorList>
            <consortium name="Ensembl"/>
        </authorList>
    </citation>
    <scope>IDENTIFICATION</scope>
</reference>
<dbReference type="PANTHER" id="PTHR44337">
    <property type="entry name" value="CARCINOEMBRYONIC ANTIGEN-RELATED CELL ADHESION MOLECULE 8"/>
    <property type="match status" value="1"/>
</dbReference>
<reference evidence="8 10" key="1">
    <citation type="journal article" date="2005" name="Nature">
        <title>Genome sequence, comparative analysis and haplotype structure of the domestic dog.</title>
        <authorList>
            <consortium name="Broad Sequencing Platform"/>
            <person name="Lindblad-Toh K."/>
            <person name="Wade C.M."/>
            <person name="Mikkelsen T.S."/>
            <person name="Karlsson E.K."/>
            <person name="Jaffe D.B."/>
            <person name="Kamal M."/>
            <person name="Clamp M."/>
            <person name="Chang J.L."/>
            <person name="Kulbokas E.J. III"/>
            <person name="Zody M.C."/>
            <person name="Mauceli E."/>
            <person name="Xie X."/>
            <person name="Breen M."/>
            <person name="Wayne R.K."/>
            <person name="Ostrander E.A."/>
            <person name="Ponting C.P."/>
            <person name="Galibert F."/>
            <person name="Smith D.R."/>
            <person name="DeJong P.J."/>
            <person name="Kirkness E."/>
            <person name="Alvarez P."/>
            <person name="Biagi T."/>
            <person name="Brockman W."/>
            <person name="Butler J."/>
            <person name="Chin C.W."/>
            <person name="Cook A."/>
            <person name="Cuff J."/>
            <person name="Daly M.J."/>
            <person name="DeCaprio D."/>
            <person name="Gnerre S."/>
            <person name="Grabherr M."/>
            <person name="Kellis M."/>
            <person name="Kleber M."/>
            <person name="Bardeleben C."/>
            <person name="Goodstadt L."/>
            <person name="Heger A."/>
            <person name="Hitte C."/>
            <person name="Kim L."/>
            <person name="Koepfli K.P."/>
            <person name="Parker H.G."/>
            <person name="Pollinger J.P."/>
            <person name="Searle S.M."/>
            <person name="Sutter N.B."/>
            <person name="Thomas R."/>
            <person name="Webber C."/>
            <person name="Baldwin J."/>
            <person name="Abebe A."/>
            <person name="Abouelleil A."/>
            <person name="Aftuck L."/>
            <person name="Ait-Zahra M."/>
            <person name="Aldredge T."/>
            <person name="Allen N."/>
            <person name="An P."/>
            <person name="Anderson S."/>
            <person name="Antoine C."/>
            <person name="Arachchi H."/>
            <person name="Aslam A."/>
            <person name="Ayotte L."/>
            <person name="Bachantsang P."/>
            <person name="Barry A."/>
            <person name="Bayul T."/>
            <person name="Benamara M."/>
            <person name="Berlin A."/>
            <person name="Bessette D."/>
            <person name="Blitshteyn B."/>
            <person name="Bloom T."/>
            <person name="Blye J."/>
            <person name="Boguslavskiy L."/>
            <person name="Bonnet C."/>
            <person name="Boukhgalter B."/>
            <person name="Brown A."/>
            <person name="Cahill P."/>
            <person name="Calixte N."/>
            <person name="Camarata J."/>
            <person name="Cheshatsang Y."/>
            <person name="Chu J."/>
            <person name="Citroen M."/>
            <person name="Collymore A."/>
            <person name="Cooke P."/>
            <person name="Dawoe T."/>
            <person name="Daza R."/>
            <person name="Decktor K."/>
            <person name="DeGray S."/>
            <person name="Dhargay N."/>
            <person name="Dooley K."/>
            <person name="Dooley K."/>
            <person name="Dorje P."/>
            <person name="Dorjee K."/>
            <person name="Dorris L."/>
            <person name="Duffey N."/>
            <person name="Dupes A."/>
            <person name="Egbiremolen O."/>
            <person name="Elong R."/>
            <person name="Falk J."/>
            <person name="Farina A."/>
            <person name="Faro S."/>
            <person name="Ferguson D."/>
            <person name="Ferreira P."/>
            <person name="Fisher S."/>
            <person name="FitzGerald M."/>
            <person name="Foley K."/>
            <person name="Foley C."/>
            <person name="Franke A."/>
            <person name="Friedrich D."/>
            <person name="Gage D."/>
            <person name="Garber M."/>
            <person name="Gearin G."/>
            <person name="Giannoukos G."/>
            <person name="Goode T."/>
            <person name="Goyette A."/>
            <person name="Graham J."/>
            <person name="Grandbois E."/>
            <person name="Gyaltsen K."/>
            <person name="Hafez N."/>
            <person name="Hagopian D."/>
            <person name="Hagos B."/>
            <person name="Hall J."/>
            <person name="Healy C."/>
            <person name="Hegarty R."/>
            <person name="Honan T."/>
            <person name="Horn A."/>
            <person name="Houde N."/>
            <person name="Hughes L."/>
            <person name="Hunnicutt L."/>
            <person name="Husby M."/>
            <person name="Jester B."/>
            <person name="Jones C."/>
            <person name="Kamat A."/>
            <person name="Kanga B."/>
            <person name="Kells C."/>
            <person name="Khazanovich D."/>
            <person name="Kieu A.C."/>
            <person name="Kisner P."/>
            <person name="Kumar M."/>
            <person name="Lance K."/>
            <person name="Landers T."/>
            <person name="Lara M."/>
            <person name="Lee W."/>
            <person name="Leger J.P."/>
            <person name="Lennon N."/>
            <person name="Leuper L."/>
            <person name="LeVine S."/>
            <person name="Liu J."/>
            <person name="Liu X."/>
            <person name="Lokyitsang Y."/>
            <person name="Lokyitsang T."/>
            <person name="Lui A."/>
            <person name="Macdonald J."/>
            <person name="Major J."/>
            <person name="Marabella R."/>
            <person name="Maru K."/>
            <person name="Matthews C."/>
            <person name="McDonough S."/>
            <person name="Mehta T."/>
            <person name="Meldrim J."/>
            <person name="Melnikov A."/>
            <person name="Meneus L."/>
            <person name="Mihalev A."/>
            <person name="Mihova T."/>
            <person name="Miller K."/>
            <person name="Mittelman R."/>
            <person name="Mlenga V."/>
            <person name="Mulrain L."/>
            <person name="Munson G."/>
            <person name="Navidi A."/>
            <person name="Naylor J."/>
            <person name="Nguyen T."/>
            <person name="Nguyen N."/>
            <person name="Nguyen C."/>
            <person name="Nguyen T."/>
            <person name="Nicol R."/>
            <person name="Norbu N."/>
            <person name="Norbu C."/>
            <person name="Novod N."/>
            <person name="Nyima T."/>
            <person name="Olandt P."/>
            <person name="O'Neill B."/>
            <person name="O'Neill K."/>
            <person name="Osman S."/>
            <person name="Oyono L."/>
            <person name="Patti C."/>
            <person name="Perrin D."/>
            <person name="Phunkhang P."/>
            <person name="Pierre F."/>
            <person name="Priest M."/>
            <person name="Rachupka A."/>
            <person name="Raghuraman S."/>
            <person name="Rameau R."/>
            <person name="Ray V."/>
            <person name="Raymond C."/>
            <person name="Rege F."/>
            <person name="Rise C."/>
            <person name="Rogers J."/>
            <person name="Rogov P."/>
            <person name="Sahalie J."/>
            <person name="Settipalli S."/>
            <person name="Sharpe T."/>
            <person name="Shea T."/>
            <person name="Sheehan M."/>
            <person name="Sherpa N."/>
            <person name="Shi J."/>
            <person name="Shih D."/>
            <person name="Sloan J."/>
            <person name="Smith C."/>
            <person name="Sparrow T."/>
            <person name="Stalker J."/>
            <person name="Stange-Thomann N."/>
            <person name="Stavropoulos S."/>
            <person name="Stone C."/>
            <person name="Stone S."/>
            <person name="Sykes S."/>
            <person name="Tchuinga P."/>
            <person name="Tenzing P."/>
            <person name="Tesfaye S."/>
            <person name="Thoulutsang D."/>
            <person name="Thoulutsang Y."/>
            <person name="Topham K."/>
            <person name="Topping I."/>
            <person name="Tsamla T."/>
            <person name="Vassiliev H."/>
            <person name="Venkataraman V."/>
            <person name="Vo A."/>
            <person name="Wangchuk T."/>
            <person name="Wangdi T."/>
            <person name="Weiand M."/>
            <person name="Wilkinson J."/>
            <person name="Wilson A."/>
            <person name="Yadav S."/>
            <person name="Yang S."/>
            <person name="Yang X."/>
            <person name="Young G."/>
            <person name="Yu Q."/>
            <person name="Zainoun J."/>
            <person name="Zembek L."/>
            <person name="Zimmer A."/>
            <person name="Lander E.S."/>
        </authorList>
    </citation>
    <scope>NUCLEOTIDE SEQUENCE [LARGE SCALE GENOMIC DNA]</scope>
    <source>
        <strain evidence="8">Boxer</strain>
    </source>
</reference>